<evidence type="ECO:0000313" key="10">
    <source>
        <dbReference type="Proteomes" id="UP000070617"/>
    </source>
</evidence>
<evidence type="ECO:0000259" key="8">
    <source>
        <dbReference type="PROSITE" id="PS50893"/>
    </source>
</evidence>
<dbReference type="PROSITE" id="PS00211">
    <property type="entry name" value="ABC_TRANSPORTER_1"/>
    <property type="match status" value="1"/>
</dbReference>
<keyword evidence="10" id="KW-1185">Reference proteome</keyword>
<dbReference type="InterPro" id="IPR013611">
    <property type="entry name" value="Transp-assoc_OB_typ2"/>
</dbReference>
<proteinExistence type="inferred from homology"/>
<evidence type="ECO:0000256" key="4">
    <source>
        <dbReference type="ARBA" id="ARBA00022840"/>
    </source>
</evidence>
<dbReference type="GO" id="GO:0015417">
    <property type="term" value="F:ABC-type polyamine transporter activity"/>
    <property type="evidence" value="ECO:0007669"/>
    <property type="project" value="UniProtKB-EC"/>
</dbReference>
<comment type="caution">
    <text evidence="9">The sequence shown here is derived from an EMBL/GenBank/DDBJ whole genome shotgun (WGS) entry which is preliminary data.</text>
</comment>
<dbReference type="Gene3D" id="3.40.50.300">
    <property type="entry name" value="P-loop containing nucleotide triphosphate hydrolases"/>
    <property type="match status" value="1"/>
</dbReference>
<dbReference type="NCBIfam" id="TIGR01187">
    <property type="entry name" value="potA"/>
    <property type="match status" value="1"/>
</dbReference>
<keyword evidence="6 7" id="KW-0472">Membrane</keyword>
<evidence type="ECO:0000256" key="6">
    <source>
        <dbReference type="ARBA" id="ARBA00023136"/>
    </source>
</evidence>
<dbReference type="GO" id="GO:0043190">
    <property type="term" value="C:ATP-binding cassette (ABC) transporter complex"/>
    <property type="evidence" value="ECO:0007669"/>
    <property type="project" value="InterPro"/>
</dbReference>
<dbReference type="InterPro" id="IPR003439">
    <property type="entry name" value="ABC_transporter-like_ATP-bd"/>
</dbReference>
<dbReference type="EMBL" id="LRPX01000008">
    <property type="protein sequence ID" value="KXA16546.1"/>
    <property type="molecule type" value="Genomic_DNA"/>
</dbReference>
<dbReference type="Proteomes" id="UP000070617">
    <property type="component" value="Unassembled WGS sequence"/>
</dbReference>
<organism evidence="9 10">
    <name type="scientific">Fusobacterium equinum</name>
    <dbReference type="NCBI Taxonomy" id="134605"/>
    <lineage>
        <taxon>Bacteria</taxon>
        <taxon>Fusobacteriati</taxon>
        <taxon>Fusobacteriota</taxon>
        <taxon>Fusobacteriia</taxon>
        <taxon>Fusobacteriales</taxon>
        <taxon>Fusobacteriaceae</taxon>
        <taxon>Fusobacterium</taxon>
    </lineage>
</organism>
<dbReference type="Gene3D" id="2.40.50.100">
    <property type="match status" value="1"/>
</dbReference>
<keyword evidence="5 7" id="KW-1278">Translocase</keyword>
<keyword evidence="3 7" id="KW-0547">Nucleotide-binding</keyword>
<dbReference type="AlphaFoldDB" id="A0A133NJS5"/>
<dbReference type="GO" id="GO:0005524">
    <property type="term" value="F:ATP binding"/>
    <property type="evidence" value="ECO:0007669"/>
    <property type="project" value="UniProtKB-KW"/>
</dbReference>
<dbReference type="EC" id="7.6.2.11" evidence="7"/>
<dbReference type="PATRIC" id="fig|134605.3.peg.315"/>
<dbReference type="PANTHER" id="PTHR42781:SF4">
    <property type="entry name" value="SPERMIDINE_PUTRESCINE IMPORT ATP-BINDING PROTEIN POTA"/>
    <property type="match status" value="1"/>
</dbReference>
<dbReference type="InterPro" id="IPR008995">
    <property type="entry name" value="Mo/tungstate-bd_C_term_dom"/>
</dbReference>
<dbReference type="GO" id="GO:0016887">
    <property type="term" value="F:ATP hydrolysis activity"/>
    <property type="evidence" value="ECO:0007669"/>
    <property type="project" value="InterPro"/>
</dbReference>
<dbReference type="FunFam" id="3.40.50.300:FF:000133">
    <property type="entry name" value="Spermidine/putrescine import ATP-binding protein PotA"/>
    <property type="match status" value="1"/>
</dbReference>
<dbReference type="Pfam" id="PF08402">
    <property type="entry name" value="TOBE_2"/>
    <property type="match status" value="1"/>
</dbReference>
<dbReference type="Pfam" id="PF00005">
    <property type="entry name" value="ABC_tran"/>
    <property type="match status" value="1"/>
</dbReference>
<evidence type="ECO:0000256" key="2">
    <source>
        <dbReference type="ARBA" id="ARBA00022475"/>
    </source>
</evidence>
<reference evidence="10" key="1">
    <citation type="submission" date="2016-01" db="EMBL/GenBank/DDBJ databases">
        <authorList>
            <person name="Mitreva M."/>
            <person name="Pepin K.H."/>
            <person name="Mihindukulasuriya K.A."/>
            <person name="Fulton R."/>
            <person name="Fronick C."/>
            <person name="O'Laughlin M."/>
            <person name="Miner T."/>
            <person name="Herter B."/>
            <person name="Rosa B.A."/>
            <person name="Cordes M."/>
            <person name="Tomlinson C."/>
            <person name="Wollam A."/>
            <person name="Palsikar V.B."/>
            <person name="Mardis E.R."/>
            <person name="Wilson R.K."/>
        </authorList>
    </citation>
    <scope>NUCLEOTIDE SEQUENCE [LARGE SCALE GENOMIC DNA]</scope>
    <source>
        <strain evidence="10">CMW8396</strain>
    </source>
</reference>
<dbReference type="InterPro" id="IPR017871">
    <property type="entry name" value="ABC_transporter-like_CS"/>
</dbReference>
<gene>
    <name evidence="7" type="primary">potA</name>
    <name evidence="9" type="ORF">HMPREF3206_00314</name>
</gene>
<comment type="catalytic activity">
    <reaction evidence="7">
        <text>ATP + H2O + polyamine-[polyamine-binding protein]Side 1 = ADP + phosphate + polyamineSide 2 + [polyamine-binding protein]Side 1.</text>
        <dbReference type="EC" id="7.6.2.11"/>
    </reaction>
</comment>
<dbReference type="SUPFAM" id="SSF52540">
    <property type="entry name" value="P-loop containing nucleoside triphosphate hydrolases"/>
    <property type="match status" value="1"/>
</dbReference>
<dbReference type="SMART" id="SM00382">
    <property type="entry name" value="AAA"/>
    <property type="match status" value="1"/>
</dbReference>
<evidence type="ECO:0000313" key="9">
    <source>
        <dbReference type="EMBL" id="KXA16546.1"/>
    </source>
</evidence>
<dbReference type="PROSITE" id="PS50893">
    <property type="entry name" value="ABC_TRANSPORTER_2"/>
    <property type="match status" value="1"/>
</dbReference>
<accession>A0A133NJS5</accession>
<keyword evidence="2 7" id="KW-1003">Cell membrane</keyword>
<evidence type="ECO:0000256" key="3">
    <source>
        <dbReference type="ARBA" id="ARBA00022741"/>
    </source>
</evidence>
<dbReference type="InterPro" id="IPR027417">
    <property type="entry name" value="P-loop_NTPase"/>
</dbReference>
<keyword evidence="1 7" id="KW-0813">Transport</keyword>
<keyword evidence="4 7" id="KW-0067">ATP-binding</keyword>
<dbReference type="InterPro" id="IPR005893">
    <property type="entry name" value="PotA-like"/>
</dbReference>
<feature type="domain" description="ABC transporter" evidence="8">
    <location>
        <begin position="13"/>
        <end position="243"/>
    </location>
</feature>
<evidence type="ECO:0000256" key="7">
    <source>
        <dbReference type="RuleBase" id="RU364083"/>
    </source>
</evidence>
<evidence type="ECO:0000256" key="1">
    <source>
        <dbReference type="ARBA" id="ARBA00022448"/>
    </source>
</evidence>
<sequence>MVEVKQRLEKNDIRIEHIRKSFDGVEILKDINLTINQGEFFSILGPSGCGKTTLLRMIAGFISADEGAIYLGNENLLDLPPNLRNVNTIFQKYSLFPHLTVYENVAFPLRLKKVEEKIIEEEVKKYISLVGLEEHMQKKPSQLSGGQQQRVAIARALINKPGVLLLDEPLSALDAKLRQNLLLELDLIHEEVGITFIFITHDQQEALSISDRIAVMNKGEVLQIGTPAEVYESPANMFVADFLGDNNFLEGEVIEILENNFAKIQTKDLGELIIEQDKKVEIGNHVKVSIRPEKIKVTKTKPKEIRSTINTLPVYVNELIYTGFQSKYFVHLCSKEEYTFKVFKQHAVYFDDNDEGAIWWDEDAFISWDADDGFLIEVV</sequence>
<dbReference type="PANTHER" id="PTHR42781">
    <property type="entry name" value="SPERMIDINE/PUTRESCINE IMPORT ATP-BINDING PROTEIN POTA"/>
    <property type="match status" value="1"/>
</dbReference>
<dbReference type="STRING" id="134605.HMPREF3206_00314"/>
<dbReference type="InterPro" id="IPR003593">
    <property type="entry name" value="AAA+_ATPase"/>
</dbReference>
<comment type="subunit">
    <text evidence="7">The complex is composed of two ATP-binding proteins (PotA), two transmembrane proteins (PotB and PotC) and a solute-binding protein (PotD).</text>
</comment>
<dbReference type="SUPFAM" id="SSF50331">
    <property type="entry name" value="MOP-like"/>
    <property type="match status" value="1"/>
</dbReference>
<protein>
    <recommendedName>
        <fullName evidence="7">Spermidine/putrescine import ATP-binding protein PotA</fullName>
        <ecNumber evidence="7">7.6.2.11</ecNumber>
    </recommendedName>
</protein>
<comment type="similarity">
    <text evidence="7">Belongs to the ABC transporter superfamily. Spermidine/putrescine importer (TC 3.A.1.11.1) family.</text>
</comment>
<comment type="function">
    <text evidence="7">Part of the ABC transporter complex PotABCD involved in spermidine/putrescine import. Responsible for energy coupling to the transport system.</text>
</comment>
<evidence type="ECO:0000256" key="5">
    <source>
        <dbReference type="ARBA" id="ARBA00022967"/>
    </source>
</evidence>
<dbReference type="InterPro" id="IPR050093">
    <property type="entry name" value="ABC_SmlMolc_Importer"/>
</dbReference>
<name>A0A133NJS5_9FUSO</name>